<evidence type="ECO:0000313" key="5">
    <source>
        <dbReference type="Proteomes" id="UP000193017"/>
    </source>
</evidence>
<reference evidence="4 5" key="1">
    <citation type="submission" date="2017-03" db="EMBL/GenBank/DDBJ databases">
        <title>Genome sequence of Paracoccus contaminans isolated from a water microcosm.</title>
        <authorList>
            <person name="Aurass P."/>
            <person name="Karste S."/>
            <person name="Trost E."/>
            <person name="Glaeser S.P."/>
            <person name="Kaempfer P."/>
            <person name="Flieger A."/>
        </authorList>
    </citation>
    <scope>NUCLEOTIDE SEQUENCE [LARGE SCALE GENOMIC DNA]</scope>
    <source>
        <strain evidence="5">RKI 16-01929T\LMG 29738T\CCM 8701T\CIP 111112T</strain>
    </source>
</reference>
<dbReference type="Gene3D" id="1.10.357.10">
    <property type="entry name" value="Tetracycline Repressor, domain 2"/>
    <property type="match status" value="1"/>
</dbReference>
<dbReference type="InterPro" id="IPR009057">
    <property type="entry name" value="Homeodomain-like_sf"/>
</dbReference>
<dbReference type="RefSeq" id="WP_085377286.1">
    <property type="nucleotide sequence ID" value="NZ_CP020612.1"/>
</dbReference>
<feature type="DNA-binding region" description="H-T-H motif" evidence="2">
    <location>
        <begin position="37"/>
        <end position="56"/>
    </location>
</feature>
<name>A0A1W6CWE0_9RHOB</name>
<dbReference type="InterPro" id="IPR001647">
    <property type="entry name" value="HTH_TetR"/>
</dbReference>
<evidence type="ECO:0000256" key="1">
    <source>
        <dbReference type="ARBA" id="ARBA00023125"/>
    </source>
</evidence>
<organism evidence="4 5">
    <name type="scientific">Paracoccus contaminans</name>
    <dbReference type="NCBI Taxonomy" id="1945662"/>
    <lineage>
        <taxon>Bacteria</taxon>
        <taxon>Pseudomonadati</taxon>
        <taxon>Pseudomonadota</taxon>
        <taxon>Alphaproteobacteria</taxon>
        <taxon>Rhodobacterales</taxon>
        <taxon>Paracoccaceae</taxon>
        <taxon>Paracoccus</taxon>
    </lineage>
</organism>
<feature type="domain" description="HTH tetR-type" evidence="3">
    <location>
        <begin position="14"/>
        <end position="74"/>
    </location>
</feature>
<dbReference type="OrthoDB" id="3218408at2"/>
<dbReference type="STRING" id="1945662.B0A89_05585"/>
<dbReference type="Pfam" id="PF00440">
    <property type="entry name" value="TetR_N"/>
    <property type="match status" value="1"/>
</dbReference>
<gene>
    <name evidence="4" type="ORF">B0A89_05585</name>
</gene>
<dbReference type="PROSITE" id="PS50977">
    <property type="entry name" value="HTH_TETR_2"/>
    <property type="match status" value="1"/>
</dbReference>
<evidence type="ECO:0000256" key="2">
    <source>
        <dbReference type="PROSITE-ProRule" id="PRU00335"/>
    </source>
</evidence>
<dbReference type="KEGG" id="pcon:B0A89_05585"/>
<keyword evidence="1 2" id="KW-0238">DNA-binding</keyword>
<dbReference type="GO" id="GO:0003677">
    <property type="term" value="F:DNA binding"/>
    <property type="evidence" value="ECO:0007669"/>
    <property type="project" value="UniProtKB-UniRule"/>
</dbReference>
<protein>
    <submittedName>
        <fullName evidence="4">TetR family transcriptional regulator</fullName>
    </submittedName>
</protein>
<evidence type="ECO:0000259" key="3">
    <source>
        <dbReference type="PROSITE" id="PS50977"/>
    </source>
</evidence>
<dbReference type="Proteomes" id="UP000193017">
    <property type="component" value="Chromosome"/>
</dbReference>
<keyword evidence="5" id="KW-1185">Reference proteome</keyword>
<dbReference type="SUPFAM" id="SSF46689">
    <property type="entry name" value="Homeodomain-like"/>
    <property type="match status" value="1"/>
</dbReference>
<evidence type="ECO:0000313" key="4">
    <source>
        <dbReference type="EMBL" id="ARJ69170.1"/>
    </source>
</evidence>
<proteinExistence type="predicted"/>
<accession>A0A1W6CWE0</accession>
<sequence length="225" mass="25713">MDNPSPHLKRPKERGSRDLWLDAAQGALVDNGVDSLRIQLLSDRLSLSRTSFYWFFDSREELLEALLDRWEQTNTRAFLAATEAYAETAAESVLNLMAMFIRGDRFDAGFEFAVRSWALQSGDTMRRVRLADEARMEALRVMLRRFGYDGVDADVRARTIYLVQIGYISMQPDETVETRLARIASYVRIYTGKDPTQSEIGRFLAPFGYQPDDDGRPVPVKRGVD</sequence>
<dbReference type="EMBL" id="CP020612">
    <property type="protein sequence ID" value="ARJ69170.1"/>
    <property type="molecule type" value="Genomic_DNA"/>
</dbReference>
<dbReference type="AlphaFoldDB" id="A0A1W6CWE0"/>